<evidence type="ECO:0000256" key="7">
    <source>
        <dbReference type="PIRNR" id="PIRNR017706"/>
    </source>
</evidence>
<keyword evidence="6 7" id="KW-0539">Nucleus</keyword>
<dbReference type="PANTHER" id="PTHR23329">
    <property type="entry name" value="TUFTELIN-INTERACTING PROTEIN 11-RELATED"/>
    <property type="match status" value="1"/>
</dbReference>
<dbReference type="Pfam" id="PF01585">
    <property type="entry name" value="G-patch"/>
    <property type="match status" value="1"/>
</dbReference>
<feature type="region of interest" description="Disordered" evidence="8">
    <location>
        <begin position="170"/>
        <end position="197"/>
    </location>
</feature>
<evidence type="ECO:0000256" key="5">
    <source>
        <dbReference type="ARBA" id="ARBA00023187"/>
    </source>
</evidence>
<dbReference type="PANTHER" id="PTHR23329:SF1">
    <property type="entry name" value="TUFTELIN-INTERACTING PROTEIN 11"/>
    <property type="match status" value="1"/>
</dbReference>
<keyword evidence="3 7" id="KW-0507">mRNA processing</keyword>
<feature type="compositionally biased region" description="Basic and acidic residues" evidence="8">
    <location>
        <begin position="174"/>
        <end position="190"/>
    </location>
</feature>
<dbReference type="SMART" id="SM00443">
    <property type="entry name" value="G_patch"/>
    <property type="match status" value="1"/>
</dbReference>
<evidence type="ECO:0000256" key="6">
    <source>
        <dbReference type="ARBA" id="ARBA00023242"/>
    </source>
</evidence>
<dbReference type="InterPro" id="IPR022783">
    <property type="entry name" value="GCFC_dom"/>
</dbReference>
<dbReference type="PROSITE" id="PS50174">
    <property type="entry name" value="G_PATCH"/>
    <property type="match status" value="1"/>
</dbReference>
<keyword evidence="5 7" id="KW-0508">mRNA splicing</keyword>
<proteinExistence type="inferred from homology"/>
<dbReference type="AlphaFoldDB" id="A0A0B6ZZ71"/>
<dbReference type="GO" id="GO:0003676">
    <property type="term" value="F:nucleic acid binding"/>
    <property type="evidence" value="ECO:0007669"/>
    <property type="project" value="InterPro"/>
</dbReference>
<sequence>MSSPEVEHFEMTDNDYNQIYDPTGVRRRQSKNQATFGIWADKESDSSDTEMSGLGGRRRRKKQQSSGLGGGISFVSGGYKEEQSQENEAIEEESWIQKKKESVREMPMPRYVKGHQRDQDREFGSWEKHTKGIGQKLLMKMGHRLGEGLGKTGQGITAPVEAFLRKGRAAVGAHGRERSEKSLKDYPIKDNDEEEEKEFQKQLSQWKKQPVEAKKQKPKYMYRTAQEVLEIGGKRRRPTVEPGPKVKVIDMTGREQRVLSGYHAIGKTHDQPDEAEDLIRHDPEKKRVFSMPELLHNLNLLVEMAEEDIIQNDRKLHHDRDRIVNLEHENNRLEMVVTQEGKQLERLQTVMDLVTSCEDRIKPECADPLTLDSCAEMFKMLQQDYYEEYKIYDMPSLAVALVFPLMKKYFETWLPLRDPKYGLLTVLEWQLLLGADESAMMSHDRAQGLANMDIYQRLLWDIWLPPVRATILKWQVRDTDAMITLLETWKPALPSWVLENILDQLVLPLLLQEVENWNPLTDTTPIHCWLHPWLPLMGDKLEPLYAPIRHKIASALTSWHPSDVSAKIILEPWHGVFRAGHMSAFLVKNILPKLEMEIQGLTINPHQQFLDSWRWVMSWNDLMPVQAMVSMLEKAFFPKWHQVLVAWLSNLPNYEDITKWYLGWKAQFPENLLGHPTIQDHFNKALETMNRAVSGAFVPGIKENIAYFTLTEKRRILDSRISSVQPGTAGDSESPATRGAASVPTTFKDLIERKAEQEDLLYIPLPGKTHEGKQVYRFGKSSIYYDHNVVFMQDANGYWLPTSLNQLTDAAK</sequence>
<dbReference type="GO" id="GO:0071008">
    <property type="term" value="C:U2-type post-mRNA release spliceosomal complex"/>
    <property type="evidence" value="ECO:0007669"/>
    <property type="project" value="TreeGrafter"/>
</dbReference>
<evidence type="ECO:0000259" key="9">
    <source>
        <dbReference type="PROSITE" id="PS50174"/>
    </source>
</evidence>
<feature type="compositionally biased region" description="Basic and acidic residues" evidence="8">
    <location>
        <begin position="1"/>
        <end position="11"/>
    </location>
</feature>
<protein>
    <recommendedName>
        <fullName evidence="9">G-patch domain-containing protein</fullName>
    </recommendedName>
</protein>
<dbReference type="InterPro" id="IPR022159">
    <property type="entry name" value="STIP/TFIP11_N"/>
</dbReference>
<evidence type="ECO:0000256" key="2">
    <source>
        <dbReference type="ARBA" id="ARBA00010900"/>
    </source>
</evidence>
<evidence type="ECO:0000256" key="8">
    <source>
        <dbReference type="SAM" id="MobiDB-lite"/>
    </source>
</evidence>
<evidence type="ECO:0000313" key="10">
    <source>
        <dbReference type="EMBL" id="CEK73126.1"/>
    </source>
</evidence>
<feature type="compositionally biased region" description="Acidic residues" evidence="8">
    <location>
        <begin position="84"/>
        <end position="94"/>
    </location>
</feature>
<dbReference type="PIRSF" id="PIRSF017706">
    <property type="entry name" value="TFIP11"/>
    <property type="match status" value="1"/>
</dbReference>
<evidence type="ECO:0000256" key="4">
    <source>
        <dbReference type="ARBA" id="ARBA00022728"/>
    </source>
</evidence>
<feature type="region of interest" description="Disordered" evidence="8">
    <location>
        <begin position="723"/>
        <end position="742"/>
    </location>
</feature>
<reference evidence="10" key="1">
    <citation type="submission" date="2014-12" db="EMBL/GenBank/DDBJ databases">
        <title>Insight into the proteome of Arion vulgaris.</title>
        <authorList>
            <person name="Aradska J."/>
            <person name="Bulat T."/>
            <person name="Smidak R."/>
            <person name="Sarate P."/>
            <person name="Gangsoo J."/>
            <person name="Sialana F."/>
            <person name="Bilban M."/>
            <person name="Lubec G."/>
        </authorList>
    </citation>
    <scope>NUCLEOTIDE SEQUENCE</scope>
    <source>
        <tissue evidence="10">Skin</tissue>
    </source>
</reference>
<dbReference type="GO" id="GO:0000390">
    <property type="term" value="P:spliceosomal complex disassembly"/>
    <property type="evidence" value="ECO:0007669"/>
    <property type="project" value="InterPro"/>
</dbReference>
<dbReference type="InterPro" id="IPR000467">
    <property type="entry name" value="G_patch_dom"/>
</dbReference>
<gene>
    <name evidence="10" type="primary">ORF85412</name>
</gene>
<dbReference type="Pfam" id="PF12457">
    <property type="entry name" value="TIP_N"/>
    <property type="match status" value="1"/>
</dbReference>
<keyword evidence="4 7" id="KW-0747">Spliceosome</keyword>
<evidence type="ECO:0000256" key="1">
    <source>
        <dbReference type="ARBA" id="ARBA00004123"/>
    </source>
</evidence>
<feature type="domain" description="G-patch" evidence="9">
    <location>
        <begin position="130"/>
        <end position="176"/>
    </location>
</feature>
<comment type="similarity">
    <text evidence="2 7">Belongs to the TFP11/STIP family.</text>
</comment>
<dbReference type="InterPro" id="IPR024933">
    <property type="entry name" value="TFP11"/>
</dbReference>
<organism evidence="10">
    <name type="scientific">Arion vulgaris</name>
    <dbReference type="NCBI Taxonomy" id="1028688"/>
    <lineage>
        <taxon>Eukaryota</taxon>
        <taxon>Metazoa</taxon>
        <taxon>Spiralia</taxon>
        <taxon>Lophotrochozoa</taxon>
        <taxon>Mollusca</taxon>
        <taxon>Gastropoda</taxon>
        <taxon>Heterobranchia</taxon>
        <taxon>Euthyneura</taxon>
        <taxon>Panpulmonata</taxon>
        <taxon>Eupulmonata</taxon>
        <taxon>Stylommatophora</taxon>
        <taxon>Helicina</taxon>
        <taxon>Arionoidea</taxon>
        <taxon>Arionidae</taxon>
        <taxon>Arion</taxon>
    </lineage>
</organism>
<dbReference type="EMBL" id="HACG01026261">
    <property type="protein sequence ID" value="CEK73126.1"/>
    <property type="molecule type" value="Transcribed_RNA"/>
</dbReference>
<feature type="region of interest" description="Disordered" evidence="8">
    <location>
        <begin position="1"/>
        <end position="95"/>
    </location>
</feature>
<comment type="subcellular location">
    <subcellularLocation>
        <location evidence="1 7">Nucleus</location>
    </subcellularLocation>
</comment>
<name>A0A0B6ZZ71_9EUPU</name>
<dbReference type="InterPro" id="IPR045211">
    <property type="entry name" value="TFP11/STIP/Ntr1"/>
</dbReference>
<accession>A0A0B6ZZ71</accession>
<evidence type="ECO:0000256" key="3">
    <source>
        <dbReference type="ARBA" id="ARBA00022664"/>
    </source>
</evidence>
<dbReference type="Pfam" id="PF07842">
    <property type="entry name" value="GCFC"/>
    <property type="match status" value="1"/>
</dbReference>